<organism evidence="1 2">
    <name type="scientific">Paenisporosarcina macmurdoensis</name>
    <dbReference type="NCBI Taxonomy" id="212659"/>
    <lineage>
        <taxon>Bacteria</taxon>
        <taxon>Bacillati</taxon>
        <taxon>Bacillota</taxon>
        <taxon>Bacilli</taxon>
        <taxon>Bacillales</taxon>
        <taxon>Caryophanaceae</taxon>
        <taxon>Paenisporosarcina</taxon>
    </lineage>
</organism>
<sequence length="78" mass="9149">MGLFRMLFSKHKCLVYSAFGNDDYYKVVGKLSGDGVSYETVSIRNSNNNQYFSKNDKTQYDIYVKEEDKHKAERAIHR</sequence>
<dbReference type="RefSeq" id="WP_377734914.1">
    <property type="nucleotide sequence ID" value="NZ_JBHSRI010000023.1"/>
</dbReference>
<proteinExistence type="predicted"/>
<name>A0ABW1LBD4_9BACL</name>
<accession>A0ABW1LBD4</accession>
<protein>
    <submittedName>
        <fullName evidence="1">Uncharacterized protein</fullName>
    </submittedName>
</protein>
<keyword evidence="2" id="KW-1185">Reference proteome</keyword>
<evidence type="ECO:0000313" key="2">
    <source>
        <dbReference type="Proteomes" id="UP001596170"/>
    </source>
</evidence>
<dbReference type="EMBL" id="JBHSRI010000023">
    <property type="protein sequence ID" value="MFC6040443.1"/>
    <property type="molecule type" value="Genomic_DNA"/>
</dbReference>
<comment type="caution">
    <text evidence="1">The sequence shown here is derived from an EMBL/GenBank/DDBJ whole genome shotgun (WGS) entry which is preliminary data.</text>
</comment>
<dbReference type="Proteomes" id="UP001596170">
    <property type="component" value="Unassembled WGS sequence"/>
</dbReference>
<evidence type="ECO:0000313" key="1">
    <source>
        <dbReference type="EMBL" id="MFC6040443.1"/>
    </source>
</evidence>
<gene>
    <name evidence="1" type="ORF">ACFPYN_13530</name>
</gene>
<reference evidence="2" key="1">
    <citation type="journal article" date="2019" name="Int. J. Syst. Evol. Microbiol.">
        <title>The Global Catalogue of Microorganisms (GCM) 10K type strain sequencing project: providing services to taxonomists for standard genome sequencing and annotation.</title>
        <authorList>
            <consortium name="The Broad Institute Genomics Platform"/>
            <consortium name="The Broad Institute Genome Sequencing Center for Infectious Disease"/>
            <person name="Wu L."/>
            <person name="Ma J."/>
        </authorList>
    </citation>
    <scope>NUCLEOTIDE SEQUENCE [LARGE SCALE GENOMIC DNA]</scope>
    <source>
        <strain evidence="2">CCUG 54527</strain>
    </source>
</reference>